<accession>A0A5B8LID8</accession>
<proteinExistence type="predicted"/>
<sequence length="98" mass="11314">MMMSIDETVRSARQRRLEKATPLALDTVRSESFTIERLAFHDESPLHRLDNRKRKSRNMQSMTRATTRSDADLLATKERLSIPTFVGDIDEYPPFGTT</sequence>
<dbReference type="EMBL" id="CP042306">
    <property type="protein sequence ID" value="QDZ07903.1"/>
    <property type="molecule type" value="Genomic_DNA"/>
</dbReference>
<reference evidence="1 2" key="1">
    <citation type="submission" date="2019-07" db="EMBL/GenBank/DDBJ databases">
        <title>Full genome sequence of Sphingomonas sp. 4R-6-7(HKS19).</title>
        <authorList>
            <person name="Im W.-T."/>
        </authorList>
    </citation>
    <scope>NUCLEOTIDE SEQUENCE [LARGE SCALE GENOMIC DNA]</scope>
    <source>
        <strain evidence="1 2">HKS19</strain>
    </source>
</reference>
<dbReference type="KEGG" id="spai:FPZ24_10735"/>
<gene>
    <name evidence="1" type="ORF">FPZ24_10735</name>
</gene>
<dbReference type="Proteomes" id="UP000315673">
    <property type="component" value="Chromosome"/>
</dbReference>
<name>A0A5B8LID8_9SPHN</name>
<keyword evidence="2" id="KW-1185">Reference proteome</keyword>
<evidence type="ECO:0000313" key="2">
    <source>
        <dbReference type="Proteomes" id="UP000315673"/>
    </source>
</evidence>
<organism evidence="1 2">
    <name type="scientific">Sphingomonas panacisoli</name>
    <dbReference type="NCBI Taxonomy" id="1813879"/>
    <lineage>
        <taxon>Bacteria</taxon>
        <taxon>Pseudomonadati</taxon>
        <taxon>Pseudomonadota</taxon>
        <taxon>Alphaproteobacteria</taxon>
        <taxon>Sphingomonadales</taxon>
        <taxon>Sphingomonadaceae</taxon>
        <taxon>Sphingomonas</taxon>
    </lineage>
</organism>
<dbReference type="AlphaFoldDB" id="A0A5B8LID8"/>
<evidence type="ECO:0000313" key="1">
    <source>
        <dbReference type="EMBL" id="QDZ07903.1"/>
    </source>
</evidence>
<protein>
    <submittedName>
        <fullName evidence="1">Uncharacterized protein</fullName>
    </submittedName>
</protein>